<evidence type="ECO:0000256" key="2">
    <source>
        <dbReference type="ARBA" id="ARBA00022692"/>
    </source>
</evidence>
<evidence type="ECO:0000256" key="4">
    <source>
        <dbReference type="ARBA" id="ARBA00022771"/>
    </source>
</evidence>
<dbReference type="Proteomes" id="UP000250235">
    <property type="component" value="Unassembled WGS sequence"/>
</dbReference>
<evidence type="ECO:0000256" key="10">
    <source>
        <dbReference type="SAM" id="Phobius"/>
    </source>
</evidence>
<dbReference type="InterPro" id="IPR013083">
    <property type="entry name" value="Znf_RING/FYVE/PHD"/>
</dbReference>
<evidence type="ECO:0000256" key="6">
    <source>
        <dbReference type="ARBA" id="ARBA00022989"/>
    </source>
</evidence>
<dbReference type="SUPFAM" id="SSF57850">
    <property type="entry name" value="RING/U-box"/>
    <property type="match status" value="1"/>
</dbReference>
<gene>
    <name evidence="12" type="ORF">F511_24666</name>
</gene>
<evidence type="ECO:0000256" key="3">
    <source>
        <dbReference type="ARBA" id="ARBA00022723"/>
    </source>
</evidence>
<keyword evidence="3" id="KW-0479">Metal-binding</keyword>
<sequence>MPTSTLSRGEPPEFRRKFFLFLFKCVIMVVVFSIFLFFLGFAAIVLLHFVFMSNTFERRCFYRTGSAARSIVSPTPTAFDAPHIQARLVNVVYSAAAFQRTRDCAICLDSFQQGDNCSSLPVCKHLFHAKCVDRWIRKRPNCPICRTGLDLDSGLPSSSFVGDDTWKRLWPIGFEEGNSHN</sequence>
<keyword evidence="5" id="KW-0862">Zinc</keyword>
<evidence type="ECO:0000256" key="9">
    <source>
        <dbReference type="PROSITE-ProRule" id="PRU00175"/>
    </source>
</evidence>
<dbReference type="InterPro" id="IPR001841">
    <property type="entry name" value="Znf_RING"/>
</dbReference>
<dbReference type="PANTHER" id="PTHR46539:SF9">
    <property type="entry name" value="RING-H2 FINGER PROTEIN ATL56"/>
    <property type="match status" value="1"/>
</dbReference>
<evidence type="ECO:0000259" key="11">
    <source>
        <dbReference type="PROSITE" id="PS50089"/>
    </source>
</evidence>
<keyword evidence="6 10" id="KW-1133">Transmembrane helix</keyword>
<accession>A0A2Z7D9T4</accession>
<reference evidence="12 13" key="1">
    <citation type="journal article" date="2015" name="Proc. Natl. Acad. Sci. U.S.A.">
        <title>The resurrection genome of Boea hygrometrica: A blueprint for survival of dehydration.</title>
        <authorList>
            <person name="Xiao L."/>
            <person name="Yang G."/>
            <person name="Zhang L."/>
            <person name="Yang X."/>
            <person name="Zhao S."/>
            <person name="Ji Z."/>
            <person name="Zhou Q."/>
            <person name="Hu M."/>
            <person name="Wang Y."/>
            <person name="Chen M."/>
            <person name="Xu Y."/>
            <person name="Jin H."/>
            <person name="Xiao X."/>
            <person name="Hu G."/>
            <person name="Bao F."/>
            <person name="Hu Y."/>
            <person name="Wan P."/>
            <person name="Li L."/>
            <person name="Deng X."/>
            <person name="Kuang T."/>
            <person name="Xiang C."/>
            <person name="Zhu J.K."/>
            <person name="Oliver M.J."/>
            <person name="He Y."/>
        </authorList>
    </citation>
    <scope>NUCLEOTIDE SEQUENCE [LARGE SCALE GENOMIC DNA]</scope>
    <source>
        <strain evidence="13">cv. XS01</strain>
    </source>
</reference>
<evidence type="ECO:0000256" key="1">
    <source>
        <dbReference type="ARBA" id="ARBA00004370"/>
    </source>
</evidence>
<comment type="subcellular location">
    <subcellularLocation>
        <location evidence="1">Membrane</location>
    </subcellularLocation>
</comment>
<comment type="similarity">
    <text evidence="8">Belongs to the RING-type zinc finger family. ATL subfamily.</text>
</comment>
<proteinExistence type="inferred from homology"/>
<evidence type="ECO:0000256" key="5">
    <source>
        <dbReference type="ARBA" id="ARBA00022833"/>
    </source>
</evidence>
<evidence type="ECO:0000313" key="12">
    <source>
        <dbReference type="EMBL" id="KZV55349.1"/>
    </source>
</evidence>
<dbReference type="EMBL" id="KQ988707">
    <property type="protein sequence ID" value="KZV55349.1"/>
    <property type="molecule type" value="Genomic_DNA"/>
</dbReference>
<dbReference type="OrthoDB" id="8062037at2759"/>
<feature type="transmembrane region" description="Helical" evidence="10">
    <location>
        <begin position="21"/>
        <end position="51"/>
    </location>
</feature>
<keyword evidence="4 9" id="KW-0863">Zinc-finger</keyword>
<dbReference type="GO" id="GO:0008270">
    <property type="term" value="F:zinc ion binding"/>
    <property type="evidence" value="ECO:0007669"/>
    <property type="project" value="UniProtKB-KW"/>
</dbReference>
<dbReference type="PANTHER" id="PTHR46539">
    <property type="entry name" value="E3 UBIQUITIN-PROTEIN LIGASE ATL42"/>
    <property type="match status" value="1"/>
</dbReference>
<keyword evidence="13" id="KW-1185">Reference proteome</keyword>
<dbReference type="SMART" id="SM00184">
    <property type="entry name" value="RING"/>
    <property type="match status" value="1"/>
</dbReference>
<evidence type="ECO:0000256" key="8">
    <source>
        <dbReference type="ARBA" id="ARBA00024209"/>
    </source>
</evidence>
<keyword evidence="7 10" id="KW-0472">Membrane</keyword>
<name>A0A2Z7D9T4_9LAMI</name>
<dbReference type="Pfam" id="PF13639">
    <property type="entry name" value="zf-RING_2"/>
    <property type="match status" value="1"/>
</dbReference>
<keyword evidence="2 10" id="KW-0812">Transmembrane</keyword>
<evidence type="ECO:0000313" key="13">
    <source>
        <dbReference type="Proteomes" id="UP000250235"/>
    </source>
</evidence>
<dbReference type="GO" id="GO:0016020">
    <property type="term" value="C:membrane"/>
    <property type="evidence" value="ECO:0007669"/>
    <property type="project" value="UniProtKB-SubCell"/>
</dbReference>
<dbReference type="Gene3D" id="3.30.40.10">
    <property type="entry name" value="Zinc/RING finger domain, C3HC4 (zinc finger)"/>
    <property type="match status" value="1"/>
</dbReference>
<protein>
    <recommendedName>
        <fullName evidence="11">RING-type domain-containing protein</fullName>
    </recommendedName>
</protein>
<organism evidence="12 13">
    <name type="scientific">Dorcoceras hygrometricum</name>
    <dbReference type="NCBI Taxonomy" id="472368"/>
    <lineage>
        <taxon>Eukaryota</taxon>
        <taxon>Viridiplantae</taxon>
        <taxon>Streptophyta</taxon>
        <taxon>Embryophyta</taxon>
        <taxon>Tracheophyta</taxon>
        <taxon>Spermatophyta</taxon>
        <taxon>Magnoliopsida</taxon>
        <taxon>eudicotyledons</taxon>
        <taxon>Gunneridae</taxon>
        <taxon>Pentapetalae</taxon>
        <taxon>asterids</taxon>
        <taxon>lamiids</taxon>
        <taxon>Lamiales</taxon>
        <taxon>Gesneriaceae</taxon>
        <taxon>Didymocarpoideae</taxon>
        <taxon>Trichosporeae</taxon>
        <taxon>Loxocarpinae</taxon>
        <taxon>Dorcoceras</taxon>
    </lineage>
</organism>
<feature type="domain" description="RING-type" evidence="11">
    <location>
        <begin position="104"/>
        <end position="146"/>
    </location>
</feature>
<evidence type="ECO:0000256" key="7">
    <source>
        <dbReference type="ARBA" id="ARBA00023136"/>
    </source>
</evidence>
<dbReference type="PROSITE" id="PS50089">
    <property type="entry name" value="ZF_RING_2"/>
    <property type="match status" value="1"/>
</dbReference>
<dbReference type="AlphaFoldDB" id="A0A2Z7D9T4"/>